<organism evidence="3 4">
    <name type="scientific">Elysia marginata</name>
    <dbReference type="NCBI Taxonomy" id="1093978"/>
    <lineage>
        <taxon>Eukaryota</taxon>
        <taxon>Metazoa</taxon>
        <taxon>Spiralia</taxon>
        <taxon>Lophotrochozoa</taxon>
        <taxon>Mollusca</taxon>
        <taxon>Gastropoda</taxon>
        <taxon>Heterobranchia</taxon>
        <taxon>Euthyneura</taxon>
        <taxon>Panpulmonata</taxon>
        <taxon>Sacoglossa</taxon>
        <taxon>Placobranchoidea</taxon>
        <taxon>Plakobranchidae</taxon>
        <taxon>Elysia</taxon>
    </lineage>
</organism>
<keyword evidence="4" id="KW-1185">Reference proteome</keyword>
<sequence>MRRGWESNPRPPDHKSDALTTEPRCSKEDMVENKFEENTKGMVVVVAVVVVAVVVVAVVVVAVVVVVVAAVVVAVLVG</sequence>
<evidence type="ECO:0000256" key="2">
    <source>
        <dbReference type="SAM" id="Phobius"/>
    </source>
</evidence>
<evidence type="ECO:0000313" key="4">
    <source>
        <dbReference type="Proteomes" id="UP000762676"/>
    </source>
</evidence>
<proteinExistence type="predicted"/>
<dbReference type="EMBL" id="BMAT01012580">
    <property type="protein sequence ID" value="GFR95049.1"/>
    <property type="molecule type" value="Genomic_DNA"/>
</dbReference>
<keyword evidence="2" id="KW-1133">Transmembrane helix</keyword>
<dbReference type="Proteomes" id="UP000762676">
    <property type="component" value="Unassembled WGS sequence"/>
</dbReference>
<accession>A0AAV4HBZ9</accession>
<keyword evidence="2" id="KW-0812">Transmembrane</keyword>
<keyword evidence="2" id="KW-0472">Membrane</keyword>
<gene>
    <name evidence="3" type="ORF">ElyMa_006265000</name>
</gene>
<feature type="region of interest" description="Disordered" evidence="1">
    <location>
        <begin position="1"/>
        <end position="26"/>
    </location>
</feature>
<dbReference type="AntiFam" id="ANF00011">
    <property type="entry name" value="tRNA translation"/>
</dbReference>
<name>A0AAV4HBZ9_9GAST</name>
<feature type="transmembrane region" description="Helical" evidence="2">
    <location>
        <begin position="43"/>
        <end position="76"/>
    </location>
</feature>
<dbReference type="AlphaFoldDB" id="A0AAV4HBZ9"/>
<comment type="caution">
    <text evidence="3">The sequence shown here is derived from an EMBL/GenBank/DDBJ whole genome shotgun (WGS) entry which is preliminary data.</text>
</comment>
<protein>
    <submittedName>
        <fullName evidence="3">Uncharacterized protein</fullName>
    </submittedName>
</protein>
<reference evidence="3 4" key="1">
    <citation type="journal article" date="2021" name="Elife">
        <title>Chloroplast acquisition without the gene transfer in kleptoplastic sea slugs, Plakobranchus ocellatus.</title>
        <authorList>
            <person name="Maeda T."/>
            <person name="Takahashi S."/>
            <person name="Yoshida T."/>
            <person name="Shimamura S."/>
            <person name="Takaki Y."/>
            <person name="Nagai Y."/>
            <person name="Toyoda A."/>
            <person name="Suzuki Y."/>
            <person name="Arimoto A."/>
            <person name="Ishii H."/>
            <person name="Satoh N."/>
            <person name="Nishiyama T."/>
            <person name="Hasebe M."/>
            <person name="Maruyama T."/>
            <person name="Minagawa J."/>
            <person name="Obokata J."/>
            <person name="Shigenobu S."/>
        </authorList>
    </citation>
    <scope>NUCLEOTIDE SEQUENCE [LARGE SCALE GENOMIC DNA]</scope>
</reference>
<evidence type="ECO:0000256" key="1">
    <source>
        <dbReference type="SAM" id="MobiDB-lite"/>
    </source>
</evidence>
<evidence type="ECO:0000313" key="3">
    <source>
        <dbReference type="EMBL" id="GFR95049.1"/>
    </source>
</evidence>